<comment type="caution">
    <text evidence="2">The sequence shown here is derived from an EMBL/GenBank/DDBJ whole genome shotgun (WGS) entry which is preliminary data.</text>
</comment>
<dbReference type="EMBL" id="MHIH01000002">
    <property type="protein sequence ID" value="OGY47977.1"/>
    <property type="molecule type" value="Genomic_DNA"/>
</dbReference>
<organism evidence="2 3">
    <name type="scientific">Candidatus Buchananbacteria bacterium RIFCSPHIGHO2_02_FULL_38_8</name>
    <dbReference type="NCBI Taxonomy" id="1797538"/>
    <lineage>
        <taxon>Bacteria</taxon>
        <taxon>Candidatus Buchananiibacteriota</taxon>
    </lineage>
</organism>
<name>A0A1G1Y8V3_9BACT</name>
<keyword evidence="1" id="KW-0472">Membrane</keyword>
<dbReference type="AlphaFoldDB" id="A0A1G1Y8V3"/>
<reference evidence="2 3" key="1">
    <citation type="journal article" date="2016" name="Nat. Commun.">
        <title>Thousands of microbial genomes shed light on interconnected biogeochemical processes in an aquifer system.</title>
        <authorList>
            <person name="Anantharaman K."/>
            <person name="Brown C.T."/>
            <person name="Hug L.A."/>
            <person name="Sharon I."/>
            <person name="Castelle C.J."/>
            <person name="Probst A.J."/>
            <person name="Thomas B.C."/>
            <person name="Singh A."/>
            <person name="Wilkins M.J."/>
            <person name="Karaoz U."/>
            <person name="Brodie E.L."/>
            <person name="Williams K.H."/>
            <person name="Hubbard S.S."/>
            <person name="Banfield J.F."/>
        </authorList>
    </citation>
    <scope>NUCLEOTIDE SEQUENCE [LARGE SCALE GENOMIC DNA]</scope>
</reference>
<accession>A0A1G1Y8V3</accession>
<gene>
    <name evidence="2" type="ORF">A3J62_00295</name>
</gene>
<feature type="transmembrane region" description="Helical" evidence="1">
    <location>
        <begin position="7"/>
        <end position="28"/>
    </location>
</feature>
<dbReference type="Proteomes" id="UP000178747">
    <property type="component" value="Unassembled WGS sequence"/>
</dbReference>
<evidence type="ECO:0008006" key="4">
    <source>
        <dbReference type="Google" id="ProtNLM"/>
    </source>
</evidence>
<protein>
    <recommendedName>
        <fullName evidence="4">Tim44-like domain-containing protein</fullName>
    </recommendedName>
</protein>
<evidence type="ECO:0000313" key="2">
    <source>
        <dbReference type="EMBL" id="OGY47977.1"/>
    </source>
</evidence>
<sequence>MSRRNKIIIIAVTAVVVLLIIMAIIWWLNQRGAPEPGINVNQPPTLEPKKLPTTPTLTGADEAVVGEPQIEATLKAVAITFAERFGSYSNQSNFQNFEDLQTLMTVRMKAWTDSLILQQTSDNAVFYGITTQALSAKIINFEESLGRAEVAVSTQRQESKGSTVNPRVFYQEILLKLVKTTEGWKVDEANWQ</sequence>
<evidence type="ECO:0000313" key="3">
    <source>
        <dbReference type="Proteomes" id="UP000178747"/>
    </source>
</evidence>
<proteinExistence type="predicted"/>
<keyword evidence="1" id="KW-0812">Transmembrane</keyword>
<keyword evidence="1" id="KW-1133">Transmembrane helix</keyword>
<evidence type="ECO:0000256" key="1">
    <source>
        <dbReference type="SAM" id="Phobius"/>
    </source>
</evidence>